<evidence type="ECO:0000313" key="5">
    <source>
        <dbReference type="EMBL" id="KAL0909767.1"/>
    </source>
</evidence>
<evidence type="ECO:0000256" key="3">
    <source>
        <dbReference type="SAM" id="MobiDB-lite"/>
    </source>
</evidence>
<dbReference type="InterPro" id="IPR035979">
    <property type="entry name" value="RBD_domain_sf"/>
</dbReference>
<dbReference type="PROSITE" id="PS50102">
    <property type="entry name" value="RRM"/>
    <property type="match status" value="1"/>
</dbReference>
<comment type="caution">
    <text evidence="5">The sequence shown here is derived from an EMBL/GenBank/DDBJ whole genome shotgun (WGS) entry which is preliminary data.</text>
</comment>
<evidence type="ECO:0000313" key="6">
    <source>
        <dbReference type="Proteomes" id="UP001552299"/>
    </source>
</evidence>
<organism evidence="5 6">
    <name type="scientific">Dendrobium thyrsiflorum</name>
    <name type="common">Pinecone-like raceme dendrobium</name>
    <name type="synonym">Orchid</name>
    <dbReference type="NCBI Taxonomy" id="117978"/>
    <lineage>
        <taxon>Eukaryota</taxon>
        <taxon>Viridiplantae</taxon>
        <taxon>Streptophyta</taxon>
        <taxon>Embryophyta</taxon>
        <taxon>Tracheophyta</taxon>
        <taxon>Spermatophyta</taxon>
        <taxon>Magnoliopsida</taxon>
        <taxon>Liliopsida</taxon>
        <taxon>Asparagales</taxon>
        <taxon>Orchidaceae</taxon>
        <taxon>Epidendroideae</taxon>
        <taxon>Malaxideae</taxon>
        <taxon>Dendrobiinae</taxon>
        <taxon>Dendrobium</taxon>
    </lineage>
</organism>
<evidence type="ECO:0000259" key="4">
    <source>
        <dbReference type="PROSITE" id="PS50102"/>
    </source>
</evidence>
<dbReference type="PANTHER" id="PTHR10501">
    <property type="entry name" value="U1 SMALL NUCLEAR RIBONUCLEOPROTEIN A/U2 SMALL NUCLEAR RIBONUCLEOPROTEIN B"/>
    <property type="match status" value="1"/>
</dbReference>
<dbReference type="Gene3D" id="3.30.70.330">
    <property type="match status" value="1"/>
</dbReference>
<dbReference type="InterPro" id="IPR012677">
    <property type="entry name" value="Nucleotide-bd_a/b_plait_sf"/>
</dbReference>
<protein>
    <recommendedName>
        <fullName evidence="4">RRM domain-containing protein</fullName>
    </recommendedName>
</protein>
<dbReference type="SUPFAM" id="SSF54928">
    <property type="entry name" value="RNA-binding domain, RBD"/>
    <property type="match status" value="1"/>
</dbReference>
<dbReference type="CDD" id="cd21618">
    <property type="entry name" value="RRM_AtNSRA_like"/>
    <property type="match status" value="1"/>
</dbReference>
<feature type="domain" description="RRM" evidence="4">
    <location>
        <begin position="159"/>
        <end position="245"/>
    </location>
</feature>
<accession>A0ABD0UAE9</accession>
<feature type="region of interest" description="Disordered" evidence="3">
    <location>
        <begin position="1"/>
        <end position="21"/>
    </location>
</feature>
<dbReference type="InterPro" id="IPR000504">
    <property type="entry name" value="RRM_dom"/>
</dbReference>
<keyword evidence="1 2" id="KW-0694">RNA-binding</keyword>
<dbReference type="AlphaFoldDB" id="A0ABD0UAE9"/>
<evidence type="ECO:0000256" key="1">
    <source>
        <dbReference type="ARBA" id="ARBA00022884"/>
    </source>
</evidence>
<proteinExistence type="predicted"/>
<dbReference type="Proteomes" id="UP001552299">
    <property type="component" value="Unassembled WGS sequence"/>
</dbReference>
<dbReference type="SMART" id="SM00360">
    <property type="entry name" value="RRM"/>
    <property type="match status" value="1"/>
</dbReference>
<dbReference type="GO" id="GO:0003723">
    <property type="term" value="F:RNA binding"/>
    <property type="evidence" value="ECO:0007669"/>
    <property type="project" value="UniProtKB-UniRule"/>
</dbReference>
<keyword evidence="6" id="KW-1185">Reference proteome</keyword>
<sequence>MDAAYWMRQPLQPSAAPQKRHRTEIDVAGGALTGQEAQIFQPHEHGIQSTNDTRALGASYDRYLQDKQQFSSYGSTHVGLVGERRSTGGEIYGFRGGKAGFAYQDPVILSDPAFRSLGPPELVSKSNRTMGFGIQTAVDPMVHPMVAGREIPLPPDASSTLFVEGLPRDTTEREVAHIFRPFLGYKEIRLVKKEPKYDGGSPILLCFVDFTTPSYAMAAMGAIDGYKMDLHDPDSSALRLQFATARRPNESFHGRR</sequence>
<dbReference type="EMBL" id="JANQDX010000016">
    <property type="protein sequence ID" value="KAL0909767.1"/>
    <property type="molecule type" value="Genomic_DNA"/>
</dbReference>
<gene>
    <name evidence="5" type="ORF">M5K25_020664</name>
</gene>
<reference evidence="5 6" key="1">
    <citation type="journal article" date="2024" name="Plant Biotechnol. J.">
        <title>Dendrobium thyrsiflorum genome and its molecular insights into genes involved in important horticultural traits.</title>
        <authorList>
            <person name="Chen B."/>
            <person name="Wang J.Y."/>
            <person name="Zheng P.J."/>
            <person name="Li K.L."/>
            <person name="Liang Y.M."/>
            <person name="Chen X.F."/>
            <person name="Zhang C."/>
            <person name="Zhao X."/>
            <person name="He X."/>
            <person name="Zhang G.Q."/>
            <person name="Liu Z.J."/>
            <person name="Xu Q."/>
        </authorList>
    </citation>
    <scope>NUCLEOTIDE SEQUENCE [LARGE SCALE GENOMIC DNA]</scope>
    <source>
        <strain evidence="5">GZMU011</strain>
    </source>
</reference>
<name>A0ABD0UAE9_DENTH</name>
<dbReference type="Pfam" id="PF00076">
    <property type="entry name" value="RRM_1"/>
    <property type="match status" value="1"/>
</dbReference>
<evidence type="ECO:0000256" key="2">
    <source>
        <dbReference type="PROSITE-ProRule" id="PRU00176"/>
    </source>
</evidence>